<evidence type="ECO:0008006" key="3">
    <source>
        <dbReference type="Google" id="ProtNLM"/>
    </source>
</evidence>
<dbReference type="InterPro" id="IPR046904">
    <property type="entry name" value="ABC-3C_MC2"/>
</dbReference>
<reference evidence="1 2" key="1">
    <citation type="submission" date="2014-11" db="EMBL/GenBank/DDBJ databases">
        <authorList>
            <person name="Urmite Genomes Urmite Genomes"/>
        </authorList>
    </citation>
    <scope>NUCLEOTIDE SEQUENCE [LARGE SCALE GENOMIC DNA]</scope>
    <source>
        <strain evidence="1 2">Oc5</strain>
    </source>
</reference>
<organism evidence="1 2">
    <name type="scientific">Oceanobacillus oncorhynchi</name>
    <dbReference type="NCBI Taxonomy" id="545501"/>
    <lineage>
        <taxon>Bacteria</taxon>
        <taxon>Bacillati</taxon>
        <taxon>Bacillota</taxon>
        <taxon>Bacilli</taxon>
        <taxon>Bacillales</taxon>
        <taxon>Bacillaceae</taxon>
        <taxon>Oceanobacillus</taxon>
    </lineage>
</organism>
<proteinExistence type="predicted"/>
<accession>A0A0A1MVU2</accession>
<dbReference type="Pfam" id="PF20288">
    <property type="entry name" value="MC2"/>
    <property type="match status" value="1"/>
</dbReference>
<dbReference type="Proteomes" id="UP000040453">
    <property type="component" value="Unassembled WGS sequence"/>
</dbReference>
<dbReference type="STRING" id="545501.BN997_02845"/>
<dbReference type="EMBL" id="CDGG01000001">
    <property type="protein sequence ID" value="CEI82956.1"/>
    <property type="molecule type" value="Genomic_DNA"/>
</dbReference>
<sequence length="160" mass="18928">MINKNDMLNSTLETALRILMLLRNMPDNQLDIDEILLLDYYVLHINDFNSKMESLHPSIPNRENEILVRRKIIQQSILLLDSRNLLTTNYTSSGIRYSSNQLTISFVDYLETPYAEKIKTNISKVNEKSKIELVEEIKKHIYNNPKFWLNEFEYSNTKEI</sequence>
<gene>
    <name evidence="1" type="ORF">BN997_02845</name>
</gene>
<evidence type="ECO:0000313" key="1">
    <source>
        <dbReference type="EMBL" id="CEI82956.1"/>
    </source>
</evidence>
<name>A0A0A1MVU2_9BACI</name>
<dbReference type="RefSeq" id="WP_052485017.1">
    <property type="nucleotide sequence ID" value="NZ_CAXOIH010000011.1"/>
</dbReference>
<protein>
    <recommendedName>
        <fullName evidence="3">Threonine transporter</fullName>
    </recommendedName>
</protein>
<evidence type="ECO:0000313" key="2">
    <source>
        <dbReference type="Proteomes" id="UP000040453"/>
    </source>
</evidence>
<keyword evidence="2" id="KW-1185">Reference proteome</keyword>
<dbReference type="AlphaFoldDB" id="A0A0A1MVU2"/>